<evidence type="ECO:0000313" key="3">
    <source>
        <dbReference type="Proteomes" id="UP000230750"/>
    </source>
</evidence>
<dbReference type="PROSITE" id="PS50041">
    <property type="entry name" value="C_TYPE_LECTIN_2"/>
    <property type="match status" value="1"/>
</dbReference>
<evidence type="ECO:0000313" key="2">
    <source>
        <dbReference type="EMBL" id="PIK37151.1"/>
    </source>
</evidence>
<evidence type="ECO:0000259" key="1">
    <source>
        <dbReference type="PROSITE" id="PS50041"/>
    </source>
</evidence>
<dbReference type="SMART" id="SM00034">
    <property type="entry name" value="CLECT"/>
    <property type="match status" value="1"/>
</dbReference>
<dbReference type="AlphaFoldDB" id="A0A2G8JMZ6"/>
<name>A0A2G8JMZ6_STIJA</name>
<dbReference type="InterPro" id="IPR016186">
    <property type="entry name" value="C-type_lectin-like/link_sf"/>
</dbReference>
<accession>A0A2G8JMZ6</accession>
<dbReference type="EMBL" id="MRZV01001548">
    <property type="protein sequence ID" value="PIK37151.1"/>
    <property type="molecule type" value="Genomic_DNA"/>
</dbReference>
<keyword evidence="3" id="KW-1185">Reference proteome</keyword>
<dbReference type="InterPro" id="IPR001304">
    <property type="entry name" value="C-type_lectin-like"/>
</dbReference>
<dbReference type="InterPro" id="IPR050111">
    <property type="entry name" value="C-type_lectin/snaclec_domain"/>
</dbReference>
<sequence length="163" mass="18375">MTSQDAARTSENNYVSRQPTKDYNLHKHILFTLLLGNLEPLAGKCSCEKPWLPFLEHCYLFVDKRLNQTDAESTCQSLSDYSRACHLVSILSQVEQDFIAEGVWKHFGNRRATIGLKRVTGVFTWLDGSEMGYSAWQPGQPGTTAVCAATRRDTILWGDVNCQ</sequence>
<dbReference type="OrthoDB" id="441660at2759"/>
<dbReference type="Pfam" id="PF00059">
    <property type="entry name" value="Lectin_C"/>
    <property type="match status" value="1"/>
</dbReference>
<dbReference type="Proteomes" id="UP000230750">
    <property type="component" value="Unassembled WGS sequence"/>
</dbReference>
<feature type="domain" description="C-type lectin" evidence="1">
    <location>
        <begin position="54"/>
        <end position="163"/>
    </location>
</feature>
<protein>
    <submittedName>
        <fullName evidence="2">Putative echinoidin</fullName>
    </submittedName>
</protein>
<dbReference type="SUPFAM" id="SSF56436">
    <property type="entry name" value="C-type lectin-like"/>
    <property type="match status" value="1"/>
</dbReference>
<dbReference type="InterPro" id="IPR016187">
    <property type="entry name" value="CTDL_fold"/>
</dbReference>
<comment type="caution">
    <text evidence="2">The sequence shown here is derived from an EMBL/GenBank/DDBJ whole genome shotgun (WGS) entry which is preliminary data.</text>
</comment>
<dbReference type="PANTHER" id="PTHR22803">
    <property type="entry name" value="MANNOSE, PHOSPHOLIPASE, LECTIN RECEPTOR RELATED"/>
    <property type="match status" value="1"/>
</dbReference>
<reference evidence="2 3" key="1">
    <citation type="journal article" date="2017" name="PLoS Biol.">
        <title>The sea cucumber genome provides insights into morphological evolution and visceral regeneration.</title>
        <authorList>
            <person name="Zhang X."/>
            <person name="Sun L."/>
            <person name="Yuan J."/>
            <person name="Sun Y."/>
            <person name="Gao Y."/>
            <person name="Zhang L."/>
            <person name="Li S."/>
            <person name="Dai H."/>
            <person name="Hamel J.F."/>
            <person name="Liu C."/>
            <person name="Yu Y."/>
            <person name="Liu S."/>
            <person name="Lin W."/>
            <person name="Guo K."/>
            <person name="Jin S."/>
            <person name="Xu P."/>
            <person name="Storey K.B."/>
            <person name="Huan P."/>
            <person name="Zhang T."/>
            <person name="Zhou Y."/>
            <person name="Zhang J."/>
            <person name="Lin C."/>
            <person name="Li X."/>
            <person name="Xing L."/>
            <person name="Huo D."/>
            <person name="Sun M."/>
            <person name="Wang L."/>
            <person name="Mercier A."/>
            <person name="Li F."/>
            <person name="Yang H."/>
            <person name="Xiang J."/>
        </authorList>
    </citation>
    <scope>NUCLEOTIDE SEQUENCE [LARGE SCALE GENOMIC DNA]</scope>
    <source>
        <strain evidence="2">Shaxun</strain>
        <tissue evidence="2">Muscle</tissue>
    </source>
</reference>
<dbReference type="Gene3D" id="3.10.100.10">
    <property type="entry name" value="Mannose-Binding Protein A, subunit A"/>
    <property type="match status" value="1"/>
</dbReference>
<gene>
    <name evidence="2" type="ORF">BSL78_26017</name>
</gene>
<proteinExistence type="predicted"/>
<organism evidence="2 3">
    <name type="scientific">Stichopus japonicus</name>
    <name type="common">Sea cucumber</name>
    <dbReference type="NCBI Taxonomy" id="307972"/>
    <lineage>
        <taxon>Eukaryota</taxon>
        <taxon>Metazoa</taxon>
        <taxon>Echinodermata</taxon>
        <taxon>Eleutherozoa</taxon>
        <taxon>Echinozoa</taxon>
        <taxon>Holothuroidea</taxon>
        <taxon>Aspidochirotacea</taxon>
        <taxon>Aspidochirotida</taxon>
        <taxon>Stichopodidae</taxon>
        <taxon>Apostichopus</taxon>
    </lineage>
</organism>